<name>A0A3B0R2I2_9ZZZZ</name>
<dbReference type="EMBL" id="UOEE01000008">
    <property type="protein sequence ID" value="VAV86682.1"/>
    <property type="molecule type" value="Genomic_DNA"/>
</dbReference>
<dbReference type="AlphaFoldDB" id="A0A3B0R2I2"/>
<proteinExistence type="predicted"/>
<sequence>MCDEFECDGSVTTGGRHADLANLILLNNAIFKKQHKDALKYTQMAQKSFQENGLTNANALVNLKYVEIAMLSVMSRSFKAEDIQPVLQGIYDLLGPTPKEWRDINHLKLSAWLSAVNNVIVSRDGKKAKTVKLTYPEPEEPRVNICPEFVWDSREPPQ</sequence>
<protein>
    <submittedName>
        <fullName evidence="1">Uncharacterized protein</fullName>
    </submittedName>
</protein>
<feature type="non-terminal residue" evidence="1">
    <location>
        <position position="158"/>
    </location>
</feature>
<organism evidence="1">
    <name type="scientific">hydrothermal vent metagenome</name>
    <dbReference type="NCBI Taxonomy" id="652676"/>
    <lineage>
        <taxon>unclassified sequences</taxon>
        <taxon>metagenomes</taxon>
        <taxon>ecological metagenomes</taxon>
    </lineage>
</organism>
<reference evidence="1" key="1">
    <citation type="submission" date="2018-06" db="EMBL/GenBank/DDBJ databases">
        <authorList>
            <person name="Zhirakovskaya E."/>
        </authorList>
    </citation>
    <scope>NUCLEOTIDE SEQUENCE</scope>
</reference>
<gene>
    <name evidence="1" type="ORF">MNBD_ALPHA06-13</name>
</gene>
<evidence type="ECO:0000313" key="1">
    <source>
        <dbReference type="EMBL" id="VAV86682.1"/>
    </source>
</evidence>
<accession>A0A3B0R2I2</accession>